<keyword evidence="4" id="KW-0762">Sugar transport</keyword>
<evidence type="ECO:0000313" key="12">
    <source>
        <dbReference type="EMBL" id="CAF1082242.1"/>
    </source>
</evidence>
<dbReference type="PANTHER" id="PTHR43184:SF30">
    <property type="entry name" value="MFS DOMAIN-CONTAINING PROTEIN"/>
    <property type="match status" value="1"/>
</dbReference>
<evidence type="ECO:0000313" key="10">
    <source>
        <dbReference type="EMBL" id="CAF0772616.1"/>
    </source>
</evidence>
<evidence type="ECO:0000313" key="14">
    <source>
        <dbReference type="EMBL" id="CAF3630660.1"/>
    </source>
</evidence>
<dbReference type="Proteomes" id="UP000663874">
    <property type="component" value="Unassembled WGS sequence"/>
</dbReference>
<dbReference type="InterPro" id="IPR000849">
    <property type="entry name" value="Sugar_P_transporter"/>
</dbReference>
<dbReference type="EMBL" id="CAJNOU010002249">
    <property type="protein sequence ID" value="CAF1304231.1"/>
    <property type="molecule type" value="Genomic_DNA"/>
</dbReference>
<comment type="similarity">
    <text evidence="2">Belongs to the major facilitator superfamily. Organophosphate:Pi antiporter (OPA) (TC 2.A.1.4) family.</text>
</comment>
<dbReference type="Proteomes" id="UP000663864">
    <property type="component" value="Unassembled WGS sequence"/>
</dbReference>
<dbReference type="GO" id="GO:0022857">
    <property type="term" value="F:transmembrane transporter activity"/>
    <property type="evidence" value="ECO:0007669"/>
    <property type="project" value="InterPro"/>
</dbReference>
<dbReference type="EMBL" id="CAJOBD010000269">
    <property type="protein sequence ID" value="CAF3630660.1"/>
    <property type="molecule type" value="Genomic_DNA"/>
</dbReference>
<dbReference type="Proteomes" id="UP000663870">
    <property type="component" value="Unassembled WGS sequence"/>
</dbReference>
<dbReference type="EMBL" id="CAJNOH010000023">
    <property type="protein sequence ID" value="CAF0772616.1"/>
    <property type="molecule type" value="Genomic_DNA"/>
</dbReference>
<feature type="transmembrane region" description="Helical" evidence="8">
    <location>
        <begin position="45"/>
        <end position="65"/>
    </location>
</feature>
<evidence type="ECO:0000313" key="17">
    <source>
        <dbReference type="Proteomes" id="UP000663874"/>
    </source>
</evidence>
<dbReference type="PANTHER" id="PTHR43184">
    <property type="entry name" value="MAJOR FACILITATOR SUPERFAMILY TRANSPORTER 16, ISOFORM B"/>
    <property type="match status" value="1"/>
</dbReference>
<dbReference type="Proteomes" id="UP000663836">
    <property type="component" value="Unassembled WGS sequence"/>
</dbReference>
<feature type="transmembrane region" description="Helical" evidence="8">
    <location>
        <begin position="165"/>
        <end position="185"/>
    </location>
</feature>
<evidence type="ECO:0000256" key="4">
    <source>
        <dbReference type="ARBA" id="ARBA00022597"/>
    </source>
</evidence>
<dbReference type="Proteomes" id="UP000663889">
    <property type="component" value="Unassembled WGS sequence"/>
</dbReference>
<dbReference type="EMBL" id="CAJOBE010001358">
    <property type="protein sequence ID" value="CAF3736996.1"/>
    <property type="molecule type" value="Genomic_DNA"/>
</dbReference>
<accession>A0A818X8M1</accession>
<dbReference type="EMBL" id="CAJNOT010000441">
    <property type="protein sequence ID" value="CAF0983141.1"/>
    <property type="molecule type" value="Genomic_DNA"/>
</dbReference>
<evidence type="ECO:0000256" key="3">
    <source>
        <dbReference type="ARBA" id="ARBA00022448"/>
    </source>
</evidence>
<feature type="transmembrane region" description="Helical" evidence="8">
    <location>
        <begin position="101"/>
        <end position="123"/>
    </location>
</feature>
<keyword evidence="16" id="KW-1185">Reference proteome</keyword>
<evidence type="ECO:0000256" key="1">
    <source>
        <dbReference type="ARBA" id="ARBA00004141"/>
    </source>
</evidence>
<keyword evidence="5 8" id="KW-0812">Transmembrane</keyword>
<evidence type="ECO:0000256" key="5">
    <source>
        <dbReference type="ARBA" id="ARBA00022692"/>
    </source>
</evidence>
<keyword evidence="6 8" id="KW-1133">Transmembrane helix</keyword>
<feature type="transmembrane region" description="Helical" evidence="8">
    <location>
        <begin position="316"/>
        <end position="336"/>
    </location>
</feature>
<dbReference type="Pfam" id="PF07690">
    <property type="entry name" value="MFS_1"/>
    <property type="match status" value="1"/>
</dbReference>
<comment type="subcellular location">
    <subcellularLocation>
        <location evidence="1">Membrane</location>
        <topology evidence="1">Multi-pass membrane protein</topology>
    </subcellularLocation>
</comment>
<feature type="transmembrane region" description="Helical" evidence="8">
    <location>
        <begin position="225"/>
        <end position="247"/>
    </location>
</feature>
<dbReference type="PROSITE" id="PS50850">
    <property type="entry name" value="MFS"/>
    <property type="match status" value="1"/>
</dbReference>
<evidence type="ECO:0000256" key="7">
    <source>
        <dbReference type="ARBA" id="ARBA00023136"/>
    </source>
</evidence>
<feature type="domain" description="Major facilitator superfamily (MFS) profile" evidence="9">
    <location>
        <begin position="11"/>
        <end position="378"/>
    </location>
</feature>
<evidence type="ECO:0000256" key="8">
    <source>
        <dbReference type="SAM" id="Phobius"/>
    </source>
</evidence>
<keyword evidence="7 8" id="KW-0472">Membrane</keyword>
<keyword evidence="3" id="KW-0813">Transport</keyword>
<dbReference type="Gene3D" id="1.20.1250.20">
    <property type="entry name" value="MFS general substrate transporter like domains"/>
    <property type="match status" value="2"/>
</dbReference>
<sequence length="378" mass="41361">MSTVQNRLWTSFIVAWISYALTYFLRKPLGVIKTDLEHDLSLSKFQLGLFDTALLLPYALIQTFFGSLGDRYGARRTFGYGLIGSGMAMITFGWWSDYRLFLLLLFLNGAFQSLCWAAANKGLGAWVTDTQRNFIFGLFGTCPFAGGILGTALAVYIQGKDGWRFVHFQPSIYCIIAGFLVLFLFREPSELNIAVTGKESVTKSSDLRSRMTIMEVCRLPMVKEIAATVFCLKVVRYAIYLWLPLYLKQELNYSTSDAGLFSTMFDVGGVAGSATIGYVLKRFFNNEGCLGAGVETLLSAGTLLSFLAFAKAGITINSILMLITGALNCGADIILCSSVPIEIGEMDGRNAGSAVIGFVNGIFGMTQQNGTQDNIGMK</sequence>
<feature type="transmembrane region" description="Helical" evidence="8">
    <location>
        <begin position="7"/>
        <end position="25"/>
    </location>
</feature>
<dbReference type="EMBL" id="CAJNOL010000476">
    <property type="protein sequence ID" value="CAF1082242.1"/>
    <property type="molecule type" value="Genomic_DNA"/>
</dbReference>
<organism evidence="15 17">
    <name type="scientific">Rotaria sordida</name>
    <dbReference type="NCBI Taxonomy" id="392033"/>
    <lineage>
        <taxon>Eukaryota</taxon>
        <taxon>Metazoa</taxon>
        <taxon>Spiralia</taxon>
        <taxon>Gnathifera</taxon>
        <taxon>Rotifera</taxon>
        <taxon>Eurotatoria</taxon>
        <taxon>Bdelloidea</taxon>
        <taxon>Philodinida</taxon>
        <taxon>Philodinidae</taxon>
        <taxon>Rotaria</taxon>
    </lineage>
</organism>
<dbReference type="InterPro" id="IPR020846">
    <property type="entry name" value="MFS_dom"/>
</dbReference>
<evidence type="ECO:0000256" key="2">
    <source>
        <dbReference type="ARBA" id="ARBA00009598"/>
    </source>
</evidence>
<evidence type="ECO:0000259" key="9">
    <source>
        <dbReference type="PROSITE" id="PS50850"/>
    </source>
</evidence>
<gene>
    <name evidence="15" type="ORF">FNK824_LOCUS11448</name>
    <name evidence="14" type="ORF">JBS370_LOCUS5267</name>
    <name evidence="12" type="ORF">JXQ802_LOCUS18246</name>
    <name evidence="10" type="ORF">PYM288_LOCUS3192</name>
    <name evidence="13" type="ORF">SEV965_LOCUS26456</name>
    <name evidence="11" type="ORF">ZHD862_LOCUS11614</name>
</gene>
<evidence type="ECO:0000256" key="6">
    <source>
        <dbReference type="ARBA" id="ARBA00022989"/>
    </source>
</evidence>
<proteinExistence type="inferred from homology"/>
<reference evidence="15" key="1">
    <citation type="submission" date="2021-02" db="EMBL/GenBank/DDBJ databases">
        <authorList>
            <person name="Nowell W R."/>
        </authorList>
    </citation>
    <scope>NUCLEOTIDE SEQUENCE</scope>
</reference>
<dbReference type="SUPFAM" id="SSF103473">
    <property type="entry name" value="MFS general substrate transporter"/>
    <property type="match status" value="1"/>
</dbReference>
<evidence type="ECO:0000313" key="15">
    <source>
        <dbReference type="EMBL" id="CAF3736996.1"/>
    </source>
</evidence>
<dbReference type="PIRSF" id="PIRSF002808">
    <property type="entry name" value="Hexose_phosphate_transp"/>
    <property type="match status" value="1"/>
</dbReference>
<evidence type="ECO:0000313" key="11">
    <source>
        <dbReference type="EMBL" id="CAF0983141.1"/>
    </source>
</evidence>
<dbReference type="Proteomes" id="UP000663854">
    <property type="component" value="Unassembled WGS sequence"/>
</dbReference>
<feature type="transmembrane region" description="Helical" evidence="8">
    <location>
        <begin position="135"/>
        <end position="159"/>
    </location>
</feature>
<name>A0A818X8M1_9BILA</name>
<dbReference type="InterPro" id="IPR036259">
    <property type="entry name" value="MFS_trans_sf"/>
</dbReference>
<dbReference type="GO" id="GO:0016020">
    <property type="term" value="C:membrane"/>
    <property type="evidence" value="ECO:0007669"/>
    <property type="project" value="UniProtKB-SubCell"/>
</dbReference>
<protein>
    <recommendedName>
        <fullName evidence="9">Major facilitator superfamily (MFS) profile domain-containing protein</fullName>
    </recommendedName>
</protein>
<evidence type="ECO:0000313" key="13">
    <source>
        <dbReference type="EMBL" id="CAF1304231.1"/>
    </source>
</evidence>
<comment type="caution">
    <text evidence="15">The sequence shown here is derived from an EMBL/GenBank/DDBJ whole genome shotgun (WGS) entry which is preliminary data.</text>
</comment>
<dbReference type="InterPro" id="IPR011701">
    <property type="entry name" value="MFS"/>
</dbReference>
<feature type="transmembrane region" description="Helical" evidence="8">
    <location>
        <begin position="259"/>
        <end position="280"/>
    </location>
</feature>
<feature type="transmembrane region" description="Helical" evidence="8">
    <location>
        <begin position="292"/>
        <end position="310"/>
    </location>
</feature>
<dbReference type="AlphaFoldDB" id="A0A818X8M1"/>
<evidence type="ECO:0000313" key="16">
    <source>
        <dbReference type="Proteomes" id="UP000663870"/>
    </source>
</evidence>
<feature type="transmembrane region" description="Helical" evidence="8">
    <location>
        <begin position="77"/>
        <end position="95"/>
    </location>
</feature>